<protein>
    <submittedName>
        <fullName evidence="1">Uncharacterized protein</fullName>
    </submittedName>
</protein>
<sequence length="41" mass="4863">MVAWEVSKIFTVQGLLPRVFLRLEHDDLHISEHSQGWWAVM</sequence>
<reference evidence="1" key="1">
    <citation type="submission" date="2010-08" db="EMBL/GenBank/DDBJ databases">
        <authorList>
            <person name="Harkins D.M."/>
            <person name="Madupu R."/>
            <person name="Durkin A.S."/>
            <person name="Torralba M."/>
            <person name="Methe B."/>
            <person name="Sutton G.G."/>
            <person name="Nelson K.E."/>
        </authorList>
    </citation>
    <scope>NUCLEOTIDE SEQUENCE [LARGE SCALE GENOMIC DNA]</scope>
    <source>
        <strain evidence="1">ATCC 14266</strain>
    </source>
</reference>
<keyword evidence="2" id="KW-1185">Reference proteome</keyword>
<dbReference type="EMBL" id="ACSH02000004">
    <property type="protein sequence ID" value="EFM49697.1"/>
    <property type="molecule type" value="Genomic_DNA"/>
</dbReference>
<evidence type="ECO:0000313" key="1">
    <source>
        <dbReference type="EMBL" id="EFM49697.1"/>
    </source>
</evidence>
<organism evidence="1 2">
    <name type="scientific">Corynebacterium matruchotii ATCC 14266</name>
    <dbReference type="NCBI Taxonomy" id="553207"/>
    <lineage>
        <taxon>Bacteria</taxon>
        <taxon>Bacillati</taxon>
        <taxon>Actinomycetota</taxon>
        <taxon>Actinomycetes</taxon>
        <taxon>Mycobacteriales</taxon>
        <taxon>Corynebacteriaceae</taxon>
        <taxon>Corynebacterium</taxon>
    </lineage>
</organism>
<comment type="caution">
    <text evidence="1">The sequence shown here is derived from an EMBL/GenBank/DDBJ whole genome shotgun (WGS) entry which is preliminary data.</text>
</comment>
<gene>
    <name evidence="1" type="ORF">HMPREF0299_7273</name>
</gene>
<evidence type="ECO:0000313" key="2">
    <source>
        <dbReference type="Proteomes" id="UP000004218"/>
    </source>
</evidence>
<proteinExistence type="predicted"/>
<accession>E0DE78</accession>
<dbReference type="Proteomes" id="UP000004218">
    <property type="component" value="Unassembled WGS sequence"/>
</dbReference>
<dbReference type="AlphaFoldDB" id="E0DE78"/>
<name>E0DE78_9CORY</name>